<feature type="compositionally biased region" description="Low complexity" evidence="1">
    <location>
        <begin position="921"/>
        <end position="950"/>
    </location>
</feature>
<feature type="compositionally biased region" description="Low complexity" evidence="1">
    <location>
        <begin position="863"/>
        <end position="902"/>
    </location>
</feature>
<evidence type="ECO:0000256" key="1">
    <source>
        <dbReference type="SAM" id="MobiDB-lite"/>
    </source>
</evidence>
<feature type="compositionally biased region" description="Pro residues" evidence="1">
    <location>
        <begin position="624"/>
        <end position="633"/>
    </location>
</feature>
<feature type="compositionally biased region" description="Low complexity" evidence="1">
    <location>
        <begin position="362"/>
        <end position="371"/>
    </location>
</feature>
<feature type="compositionally biased region" description="Pro residues" evidence="1">
    <location>
        <begin position="521"/>
        <end position="546"/>
    </location>
</feature>
<feature type="region of interest" description="Disordered" evidence="1">
    <location>
        <begin position="349"/>
        <end position="372"/>
    </location>
</feature>
<feature type="compositionally biased region" description="Pro residues" evidence="1">
    <location>
        <begin position="951"/>
        <end position="976"/>
    </location>
</feature>
<evidence type="ECO:0000313" key="3">
    <source>
        <dbReference type="Proteomes" id="UP001595872"/>
    </source>
</evidence>
<dbReference type="Proteomes" id="UP001595872">
    <property type="component" value="Unassembled WGS sequence"/>
</dbReference>
<evidence type="ECO:0000313" key="2">
    <source>
        <dbReference type="EMBL" id="MFC4907337.1"/>
    </source>
</evidence>
<feature type="compositionally biased region" description="Gly residues" evidence="1">
    <location>
        <begin position="787"/>
        <end position="796"/>
    </location>
</feature>
<sequence>MNWQAAGTGPGGHGGGAQAGGQAGGQPGERADLFTAVEGNVRELVASPWWASAPPQQRAEQIVARMLWGAGEWWLYGAWGRWYRCGLDGTWHPCPPPSDPASRNAAMPAPRGAGNPPVPPQLFPTGPDLAAGRMVSAGFLGPVPDTAVVARISQALTTALAVDPAQFQQHDPMFQPGTPSTVAAAWGALLWCAGAPVALTEHPLIESFVPFLTTPADRLHWMMPPDFSTLAGYYASRLVMGDGAGAAHVARVMYEVAAGLAGDERFRPGADALAAVTAASLRLVPQDLATARYGQQAVLAEWRRRCPAEHAIPMMRDAAPGEHLRLTLYDLQQIVADLAGEELPGAGGLLGGPGATQGAGPPGMTAGTSAAGRRHDAVRRAGVAVLAADLQAAPNVLPALHRWLDPDSARTLQAVLADPGHPLRALWPREGRLPDVLRGDSGTLASLLVTTYSLGLTWCRLAQVTPPATGFALPQAVAAELMSPAMHTPPSTDELSAWDIIKAARAHLAAQREPSQSPSGTPDPPAGPVAGGPPPPIPPGSAPPGTPGANPDPGAPPAMPSASPAPGAPGAGPNAGPAAMPSGPPAPGASGAGPNVAPPPAGSSSAGAASPAAGASGSGADAGFPPPPVPGPRGPGGGGPVSHPGGVPGAAASGSVGAASGPGSAPVPPPGQGGGPGGGPGSGSGPGHGPGAGQNAGSGAGGPGVPPFAPAPSAGGPEGGGASGGVSGGAPPTVLNPEAGGVPGAGGGWASPSGGPSPAAPGSGGGSASGQGEGAGGFGAGPSDPHGGTGGSGQGFQQGVTTADPSYRMPPAGPPAPPPGPPPAGGGPAWLDRSADPEATQLDPGSRRSPGAEGSSGSGRPSDATTADATTADASRPGAASSPGDASSPPSSAGGSWASDAPRAGQPAGGAWTPEPSAPRAGWAPDAASPAPSAGPAWASDATTADAPAQPVLPPPPPPVSEPIPPVPQAPAPPHGPQIAEAYGIRFLCGADDIERVVTEVRRRGKWAKRLRGQEVSSASAPGLLLIGEPSSGQRRLARMAARALAEVEAGSGEVRTVRAEEVAANGPEGLAELLAGHAGHVLLLDGLDVLVLDEPRGAGFSAALARARLEGVSDTALVGTCAPARVGELSAAAPELVTDLRAVRLPDLSQPREREALLRLLAEERRLRVGDDAWPVVRRDLASMRGRGRVSGARLVEAYLDRAATRHLGRAAATQAISDSGALTLTAADFEGVADALTNP</sequence>
<feature type="compositionally biased region" description="Gly residues" evidence="1">
    <location>
        <begin position="762"/>
        <end position="780"/>
    </location>
</feature>
<feature type="region of interest" description="Disordered" evidence="1">
    <location>
        <begin position="507"/>
        <end position="978"/>
    </location>
</feature>
<feature type="compositionally biased region" description="Gly residues" evidence="1">
    <location>
        <begin position="716"/>
        <end position="728"/>
    </location>
</feature>
<organism evidence="2 3">
    <name type="scientific">Actinomadura gamaensis</name>
    <dbReference type="NCBI Taxonomy" id="1763541"/>
    <lineage>
        <taxon>Bacteria</taxon>
        <taxon>Bacillati</taxon>
        <taxon>Actinomycetota</taxon>
        <taxon>Actinomycetes</taxon>
        <taxon>Streptosporangiales</taxon>
        <taxon>Thermomonosporaceae</taxon>
        <taxon>Actinomadura</taxon>
    </lineage>
</organism>
<comment type="caution">
    <text evidence="2">The sequence shown here is derived from an EMBL/GenBank/DDBJ whole genome shotgun (WGS) entry which is preliminary data.</text>
</comment>
<feature type="compositionally biased region" description="Gly residues" evidence="1">
    <location>
        <begin position="8"/>
        <end position="27"/>
    </location>
</feature>
<gene>
    <name evidence="2" type="ORF">ACFPCY_08400</name>
</gene>
<feature type="compositionally biased region" description="Pro residues" evidence="1">
    <location>
        <begin position="811"/>
        <end position="825"/>
    </location>
</feature>
<feature type="compositionally biased region" description="Gly residues" evidence="1">
    <location>
        <begin position="349"/>
        <end position="361"/>
    </location>
</feature>
<keyword evidence="3" id="KW-1185">Reference proteome</keyword>
<dbReference type="EMBL" id="JBHSIT010000002">
    <property type="protein sequence ID" value="MFC4907337.1"/>
    <property type="molecule type" value="Genomic_DNA"/>
</dbReference>
<protein>
    <recommendedName>
        <fullName evidence="4">AAA+ ATPase domain-containing protein</fullName>
    </recommendedName>
</protein>
<feature type="compositionally biased region" description="Low complexity" evidence="1">
    <location>
        <begin position="750"/>
        <end position="761"/>
    </location>
</feature>
<evidence type="ECO:0008006" key="4">
    <source>
        <dbReference type="Google" id="ProtNLM"/>
    </source>
</evidence>
<feature type="compositionally biased region" description="Low complexity" evidence="1">
    <location>
        <begin position="602"/>
        <end position="623"/>
    </location>
</feature>
<dbReference type="InterPro" id="IPR027417">
    <property type="entry name" value="P-loop_NTPase"/>
</dbReference>
<feature type="compositionally biased region" description="Low complexity" evidence="1">
    <location>
        <begin position="571"/>
        <end position="581"/>
    </location>
</feature>
<dbReference type="SUPFAM" id="SSF52540">
    <property type="entry name" value="P-loop containing nucleoside triphosphate hydrolases"/>
    <property type="match status" value="1"/>
</dbReference>
<feature type="region of interest" description="Disordered" evidence="1">
    <location>
        <begin position="1"/>
        <end position="29"/>
    </location>
</feature>
<dbReference type="RefSeq" id="WP_378253073.1">
    <property type="nucleotide sequence ID" value="NZ_JBHSIT010000002.1"/>
</dbReference>
<name>A0ABV9TT90_9ACTN</name>
<feature type="compositionally biased region" description="Low complexity" evidence="1">
    <location>
        <begin position="641"/>
        <end position="664"/>
    </location>
</feature>
<proteinExistence type="predicted"/>
<reference evidence="3" key="1">
    <citation type="journal article" date="2019" name="Int. J. Syst. Evol. Microbiol.">
        <title>The Global Catalogue of Microorganisms (GCM) 10K type strain sequencing project: providing services to taxonomists for standard genome sequencing and annotation.</title>
        <authorList>
            <consortium name="The Broad Institute Genomics Platform"/>
            <consortium name="The Broad Institute Genome Sequencing Center for Infectious Disease"/>
            <person name="Wu L."/>
            <person name="Ma J."/>
        </authorList>
    </citation>
    <scope>NUCLEOTIDE SEQUENCE [LARGE SCALE GENOMIC DNA]</scope>
    <source>
        <strain evidence="3">KLKA75</strain>
    </source>
</reference>
<accession>A0ABV9TT90</accession>
<feature type="compositionally biased region" description="Gly residues" evidence="1">
    <location>
        <begin position="672"/>
        <end position="703"/>
    </location>
</feature>